<proteinExistence type="predicted"/>
<keyword evidence="3" id="KW-1185">Reference proteome</keyword>
<dbReference type="AlphaFoldDB" id="A0A3R7N639"/>
<comment type="caution">
    <text evidence="2">The sequence shown here is derived from an EMBL/GenBank/DDBJ whole genome shotgun (WGS) entry which is preliminary data.</text>
</comment>
<evidence type="ECO:0000313" key="3">
    <source>
        <dbReference type="Proteomes" id="UP000284403"/>
    </source>
</evidence>
<reference evidence="2 3" key="1">
    <citation type="journal article" date="2018" name="BMC Genomics">
        <title>Genomic comparison of Trypanosoma conorhini and Trypanosoma rangeli to Trypanosoma cruzi strains of high and low virulence.</title>
        <authorList>
            <person name="Bradwell K.R."/>
            <person name="Koparde V.N."/>
            <person name="Matveyev A.V."/>
            <person name="Serrano M.G."/>
            <person name="Alves J.M."/>
            <person name="Parikh H."/>
            <person name="Huang B."/>
            <person name="Lee V."/>
            <person name="Espinosa-Alvarez O."/>
            <person name="Ortiz P.A."/>
            <person name="Costa-Martins A.G."/>
            <person name="Teixeira M.M."/>
            <person name="Buck G.A."/>
        </authorList>
    </citation>
    <scope>NUCLEOTIDE SEQUENCE [LARGE SCALE GENOMIC DNA]</scope>
    <source>
        <strain evidence="2 3">025E</strain>
    </source>
</reference>
<organism evidence="2 3">
    <name type="scientific">Trypanosoma conorhini</name>
    <dbReference type="NCBI Taxonomy" id="83891"/>
    <lineage>
        <taxon>Eukaryota</taxon>
        <taxon>Discoba</taxon>
        <taxon>Euglenozoa</taxon>
        <taxon>Kinetoplastea</taxon>
        <taxon>Metakinetoplastina</taxon>
        <taxon>Trypanosomatida</taxon>
        <taxon>Trypanosomatidae</taxon>
        <taxon>Trypanosoma</taxon>
    </lineage>
</organism>
<feature type="compositionally biased region" description="Basic residues" evidence="1">
    <location>
        <begin position="20"/>
        <end position="40"/>
    </location>
</feature>
<evidence type="ECO:0000256" key="1">
    <source>
        <dbReference type="SAM" id="MobiDB-lite"/>
    </source>
</evidence>
<protein>
    <submittedName>
        <fullName evidence="2">Uncharacterized protein</fullName>
    </submittedName>
</protein>
<dbReference type="GeneID" id="40322466"/>
<accession>A0A3R7N639</accession>
<evidence type="ECO:0000313" key="2">
    <source>
        <dbReference type="EMBL" id="RNF00834.1"/>
    </source>
</evidence>
<feature type="region of interest" description="Disordered" evidence="1">
    <location>
        <begin position="13"/>
        <end position="48"/>
    </location>
</feature>
<sequence length="144" mass="16667">MNKNIMIDKAKWKAQNVQKRMGKTQKRRIKEKPHQRHNRSEKKELVSTKLLRSMRQEEFPRPRLFHLPPSASPRLEIRLHRPVGAALAQAPRTPVLPVHRKTVQGKQRRRAPPTTQIGTPPLRLTVSRGVELLGFLPRPAILRA</sequence>
<gene>
    <name evidence="2" type="ORF">Tco025E_08855</name>
</gene>
<name>A0A3R7N639_9TRYP</name>
<dbReference type="Proteomes" id="UP000284403">
    <property type="component" value="Unassembled WGS sequence"/>
</dbReference>
<dbReference type="RefSeq" id="XP_029224325.1">
    <property type="nucleotide sequence ID" value="XM_029375690.1"/>
</dbReference>
<feature type="compositionally biased region" description="Basic residues" evidence="1">
    <location>
        <begin position="100"/>
        <end position="111"/>
    </location>
</feature>
<feature type="region of interest" description="Disordered" evidence="1">
    <location>
        <begin position="100"/>
        <end position="121"/>
    </location>
</feature>
<dbReference type="EMBL" id="MKKU01000860">
    <property type="protein sequence ID" value="RNF00834.1"/>
    <property type="molecule type" value="Genomic_DNA"/>
</dbReference>